<accession>A0ABU0WDD3</accession>
<dbReference type="EMBL" id="JAUJFI010000014">
    <property type="protein sequence ID" value="MDQ2102107.1"/>
    <property type="molecule type" value="Genomic_DNA"/>
</dbReference>
<organism evidence="1 2">
    <name type="scientific">Azospirillum isscasi</name>
    <dbReference type="NCBI Taxonomy" id="3053926"/>
    <lineage>
        <taxon>Bacteria</taxon>
        <taxon>Pseudomonadati</taxon>
        <taxon>Pseudomonadota</taxon>
        <taxon>Alphaproteobacteria</taxon>
        <taxon>Rhodospirillales</taxon>
        <taxon>Azospirillaceae</taxon>
        <taxon>Azospirillum</taxon>
    </lineage>
</organism>
<proteinExistence type="predicted"/>
<comment type="caution">
    <text evidence="1">The sequence shown here is derived from an EMBL/GenBank/DDBJ whole genome shotgun (WGS) entry which is preliminary data.</text>
</comment>
<dbReference type="SUPFAM" id="SSF53756">
    <property type="entry name" value="UDP-Glycosyltransferase/glycogen phosphorylase"/>
    <property type="match status" value="1"/>
</dbReference>
<evidence type="ECO:0000313" key="2">
    <source>
        <dbReference type="Proteomes" id="UP001227317"/>
    </source>
</evidence>
<evidence type="ECO:0000313" key="1">
    <source>
        <dbReference type="EMBL" id="MDQ2102107.1"/>
    </source>
</evidence>
<reference evidence="1 2" key="1">
    <citation type="submission" date="2023-06" db="EMBL/GenBank/DDBJ databases">
        <title>Azospirillum isscasensis sp.nov, a bacterium isolated from rhizosphere soil of rice.</title>
        <authorList>
            <person name="Wang H."/>
        </authorList>
    </citation>
    <scope>NUCLEOTIDE SEQUENCE [LARGE SCALE GENOMIC DNA]</scope>
    <source>
        <strain evidence="1 2">C340-1</strain>
    </source>
</reference>
<dbReference type="GO" id="GO:0016740">
    <property type="term" value="F:transferase activity"/>
    <property type="evidence" value="ECO:0007669"/>
    <property type="project" value="UniProtKB-KW"/>
</dbReference>
<dbReference type="RefSeq" id="WP_326522681.1">
    <property type="nucleotide sequence ID" value="NZ_JAUJFI010000014.1"/>
</dbReference>
<sequence>PAAARPPRGPDRRWRVCTIGAVGIQKGYEVLLACARDAAARGLPLEFVVVGFSEEDPPLFETGHGFVTGRFTEEEAVALVRAQEADIAFLPSISPETWCYALSTAWKAGLEVAAFDLGAMSERIRQQGGGHLLPPSLEPATINDTLLGILDAHTPHGVAIGQSSSFRPDYRPSVPAVDSDGPDGCCSIFQFHGGSSMIGSVASAEAQQSIQIKATAQTLALAPGFYSLIVTNGGGAAAAGEFPLPSVQLAPSPGNHAGSSVEMIGSVPGNWLSKPGDTIIIKVSGGPATVILSSYKHVDRPNALLSLQFSRIDDTPGTQQAAAAPAPVAAPVQSAPIPAPVQAPSAVRPRAEILAHVQRQGDLRFADSTWAGAVGQRLWIEAFSITPVEGIAPEDLEYKGLTANGWETPWITGGGMCGSRGLGTPLIGFSIRLRGAAAERFDCVYEGAFVSGYRSPAGQSGSPCRSDAIGDALEGILLRFVEKQRPY</sequence>
<keyword evidence="2" id="KW-1185">Reference proteome</keyword>
<dbReference type="Gene3D" id="3.40.50.2000">
    <property type="entry name" value="Glycogen Phosphorylase B"/>
    <property type="match status" value="1"/>
</dbReference>
<gene>
    <name evidence="1" type="ORF">QSG27_05290</name>
</gene>
<keyword evidence="1" id="KW-0808">Transferase</keyword>
<name>A0ABU0WDD3_9PROT</name>
<dbReference type="Pfam" id="PF13692">
    <property type="entry name" value="Glyco_trans_1_4"/>
    <property type="match status" value="1"/>
</dbReference>
<protein>
    <submittedName>
        <fullName evidence="1">Glycosyl transferase</fullName>
    </submittedName>
</protein>
<feature type="non-terminal residue" evidence="1">
    <location>
        <position position="1"/>
    </location>
</feature>
<dbReference type="Proteomes" id="UP001227317">
    <property type="component" value="Unassembled WGS sequence"/>
</dbReference>